<evidence type="ECO:0000256" key="6">
    <source>
        <dbReference type="ARBA" id="ARBA00022927"/>
    </source>
</evidence>
<keyword evidence="8" id="KW-0811">Translocation</keyword>
<reference evidence="12" key="1">
    <citation type="submission" date="2021-01" db="EMBL/GenBank/DDBJ databases">
        <authorList>
            <person name="Corre E."/>
            <person name="Pelletier E."/>
            <person name="Niang G."/>
            <person name="Scheremetjew M."/>
            <person name="Finn R."/>
            <person name="Kale V."/>
            <person name="Holt S."/>
            <person name="Cochrane G."/>
            <person name="Meng A."/>
            <person name="Brown T."/>
            <person name="Cohen L."/>
        </authorList>
    </citation>
    <scope>NUCLEOTIDE SEQUENCE</scope>
</reference>
<feature type="transmembrane region" description="Helical" evidence="11">
    <location>
        <begin position="56"/>
        <end position="79"/>
    </location>
</feature>
<evidence type="ECO:0008006" key="13">
    <source>
        <dbReference type="Google" id="ProtNLM"/>
    </source>
</evidence>
<feature type="transmembrane region" description="Helical" evidence="11">
    <location>
        <begin position="91"/>
        <end position="110"/>
    </location>
</feature>
<evidence type="ECO:0000256" key="7">
    <source>
        <dbReference type="ARBA" id="ARBA00022989"/>
    </source>
</evidence>
<evidence type="ECO:0000256" key="1">
    <source>
        <dbReference type="ARBA" id="ARBA00004448"/>
    </source>
</evidence>
<evidence type="ECO:0000256" key="3">
    <source>
        <dbReference type="ARBA" id="ARBA00022448"/>
    </source>
</evidence>
<name>A0A7S1AI36_NOCSC</name>
<comment type="subcellular location">
    <subcellularLocation>
        <location evidence="1">Mitochondrion inner membrane</location>
        <topology evidence="1">Multi-pass membrane protein</topology>
    </subcellularLocation>
</comment>
<feature type="transmembrane region" description="Helical" evidence="11">
    <location>
        <begin position="116"/>
        <end position="138"/>
    </location>
</feature>
<keyword evidence="10 11" id="KW-0472">Membrane</keyword>
<evidence type="ECO:0000256" key="8">
    <source>
        <dbReference type="ARBA" id="ARBA00023010"/>
    </source>
</evidence>
<keyword evidence="5" id="KW-0999">Mitochondrion inner membrane</keyword>
<accession>A0A7S1AI36</accession>
<dbReference type="GO" id="GO:0030150">
    <property type="term" value="P:protein import into mitochondrial matrix"/>
    <property type="evidence" value="ECO:0007669"/>
    <property type="project" value="TreeGrafter"/>
</dbReference>
<comment type="similarity">
    <text evidence="2">Belongs to the Tim17/Tim22/Tim23 family.</text>
</comment>
<dbReference type="Pfam" id="PF02466">
    <property type="entry name" value="Tim17"/>
    <property type="match status" value="1"/>
</dbReference>
<dbReference type="GO" id="GO:0008320">
    <property type="term" value="F:protein transmembrane transporter activity"/>
    <property type="evidence" value="ECO:0007669"/>
    <property type="project" value="TreeGrafter"/>
</dbReference>
<evidence type="ECO:0000256" key="9">
    <source>
        <dbReference type="ARBA" id="ARBA00023128"/>
    </source>
</evidence>
<keyword evidence="7 11" id="KW-1133">Transmembrane helix</keyword>
<dbReference type="EMBL" id="HBFQ01041365">
    <property type="protein sequence ID" value="CAD8854964.1"/>
    <property type="molecule type" value="Transcribed_RNA"/>
</dbReference>
<evidence type="ECO:0000256" key="10">
    <source>
        <dbReference type="ARBA" id="ARBA00023136"/>
    </source>
</evidence>
<evidence type="ECO:0000256" key="11">
    <source>
        <dbReference type="SAM" id="Phobius"/>
    </source>
</evidence>
<evidence type="ECO:0000313" key="12">
    <source>
        <dbReference type="EMBL" id="CAD8854964.1"/>
    </source>
</evidence>
<dbReference type="PANTHER" id="PTHR10485">
    <property type="entry name" value="MITOCHONDRIAL IMPORT INNER MEMBRANE TRANSLOCASE SUBUNIT TIM-17"/>
    <property type="match status" value="1"/>
</dbReference>
<feature type="transmembrane region" description="Helical" evidence="11">
    <location>
        <begin position="12"/>
        <end position="36"/>
    </location>
</feature>
<keyword evidence="4 11" id="KW-0812">Transmembrane</keyword>
<dbReference type="PANTHER" id="PTHR10485:SF0">
    <property type="entry name" value="AT05822P-RELATED"/>
    <property type="match status" value="1"/>
</dbReference>
<evidence type="ECO:0000256" key="4">
    <source>
        <dbReference type="ARBA" id="ARBA00022692"/>
    </source>
</evidence>
<keyword evidence="6" id="KW-0653">Protein transport</keyword>
<dbReference type="GO" id="GO:0005744">
    <property type="term" value="C:TIM23 mitochondrial import inner membrane translocase complex"/>
    <property type="evidence" value="ECO:0007669"/>
    <property type="project" value="TreeGrafter"/>
</dbReference>
<keyword evidence="3" id="KW-0813">Transport</keyword>
<proteinExistence type="inferred from homology"/>
<keyword evidence="9" id="KW-0496">Mitochondrion</keyword>
<protein>
    <recommendedName>
        <fullName evidence="13">Mitochondrial import inner membrane translocase subunit TIM22</fullName>
    </recommendedName>
</protein>
<evidence type="ECO:0000256" key="5">
    <source>
        <dbReference type="ARBA" id="ARBA00022792"/>
    </source>
</evidence>
<evidence type="ECO:0000256" key="2">
    <source>
        <dbReference type="ARBA" id="ARBA00008444"/>
    </source>
</evidence>
<dbReference type="AlphaFoldDB" id="A0A7S1AI36"/>
<organism evidence="12">
    <name type="scientific">Noctiluca scintillans</name>
    <name type="common">Sea sparkle</name>
    <name type="synonym">Red tide dinoflagellate</name>
    <dbReference type="NCBI Taxonomy" id="2966"/>
    <lineage>
        <taxon>Eukaryota</taxon>
        <taxon>Sar</taxon>
        <taxon>Alveolata</taxon>
        <taxon>Dinophyceae</taxon>
        <taxon>Noctilucales</taxon>
        <taxon>Noctilucaceae</taxon>
        <taxon>Noctiluca</taxon>
    </lineage>
</organism>
<gene>
    <name evidence="12" type="ORF">NSCI0253_LOCUS29316</name>
</gene>
<sequence>MDGRRLPCPDRIVDMVGSAFGVGCVGSFGVTFVGGLRNNPRGHRLSGAFASARARAPMVGGTFALWSLLFHSFECAVSMRHPGDTDHRSSVDGALCGFLTAGLLTVRYGARAASTNALMGGSMVAFIDFVTGTASWAASPGHKS</sequence>